<evidence type="ECO:0000313" key="1">
    <source>
        <dbReference type="EMBL" id="JAH70852.1"/>
    </source>
</evidence>
<protein>
    <submittedName>
        <fullName evidence="1">Uncharacterized protein</fullName>
    </submittedName>
</protein>
<accession>A0A0E9UYH2</accession>
<name>A0A0E9UYH2_ANGAN</name>
<reference evidence="1" key="1">
    <citation type="submission" date="2014-11" db="EMBL/GenBank/DDBJ databases">
        <authorList>
            <person name="Amaro Gonzalez C."/>
        </authorList>
    </citation>
    <scope>NUCLEOTIDE SEQUENCE</scope>
</reference>
<dbReference type="AlphaFoldDB" id="A0A0E9UYH2"/>
<organism evidence="1">
    <name type="scientific">Anguilla anguilla</name>
    <name type="common">European freshwater eel</name>
    <name type="synonym">Muraena anguilla</name>
    <dbReference type="NCBI Taxonomy" id="7936"/>
    <lineage>
        <taxon>Eukaryota</taxon>
        <taxon>Metazoa</taxon>
        <taxon>Chordata</taxon>
        <taxon>Craniata</taxon>
        <taxon>Vertebrata</taxon>
        <taxon>Euteleostomi</taxon>
        <taxon>Actinopterygii</taxon>
        <taxon>Neopterygii</taxon>
        <taxon>Teleostei</taxon>
        <taxon>Anguilliformes</taxon>
        <taxon>Anguillidae</taxon>
        <taxon>Anguilla</taxon>
    </lineage>
</organism>
<sequence length="56" mass="6575">MHSTYKALLVTLIPLIKSTTSKLHRRISCFNWVATQNTTLMFQNSCNRLLQLFSFR</sequence>
<reference evidence="1" key="2">
    <citation type="journal article" date="2015" name="Fish Shellfish Immunol.">
        <title>Early steps in the European eel (Anguilla anguilla)-Vibrio vulnificus interaction in the gills: Role of the RtxA13 toxin.</title>
        <authorList>
            <person name="Callol A."/>
            <person name="Pajuelo D."/>
            <person name="Ebbesson L."/>
            <person name="Teles M."/>
            <person name="MacKenzie S."/>
            <person name="Amaro C."/>
        </authorList>
    </citation>
    <scope>NUCLEOTIDE SEQUENCE</scope>
</reference>
<dbReference type="EMBL" id="GBXM01037725">
    <property type="protein sequence ID" value="JAH70852.1"/>
    <property type="molecule type" value="Transcribed_RNA"/>
</dbReference>
<proteinExistence type="predicted"/>